<dbReference type="Pfam" id="PF00994">
    <property type="entry name" value="MoCF_biosynth"/>
    <property type="match status" value="1"/>
</dbReference>
<evidence type="ECO:0000259" key="2">
    <source>
        <dbReference type="SMART" id="SM00852"/>
    </source>
</evidence>
<dbReference type="RefSeq" id="WP_271205980.1">
    <property type="nucleotide sequence ID" value="NZ_BSFK01000016.1"/>
</dbReference>
<dbReference type="PIRSF" id="PIRSF036626">
    <property type="entry name" value="MPTBd_MobAlike"/>
    <property type="match status" value="1"/>
</dbReference>
<comment type="caution">
    <text evidence="3">The sequence shown here is derived from an EMBL/GenBank/DDBJ whole genome shotgun (WGS) entry which is preliminary data.</text>
</comment>
<reference evidence="3" key="2">
    <citation type="submission" date="2023-01" db="EMBL/GenBank/DDBJ databases">
        <authorList>
            <person name="Sun Q."/>
            <person name="Evtushenko L."/>
        </authorList>
    </citation>
    <scope>NUCLEOTIDE SEQUENCE</scope>
    <source>
        <strain evidence="3">VKM B-2555</strain>
    </source>
</reference>
<gene>
    <name evidence="3" type="ORF">GCM10008171_34280</name>
</gene>
<dbReference type="Gene3D" id="3.90.550.10">
    <property type="entry name" value="Spore Coat Polysaccharide Biosynthesis Protein SpsA, Chain A"/>
    <property type="match status" value="1"/>
</dbReference>
<reference evidence="3" key="1">
    <citation type="journal article" date="2014" name="Int. J. Syst. Evol. Microbiol.">
        <title>Complete genome sequence of Corynebacterium casei LMG S-19264T (=DSM 44701T), isolated from a smear-ripened cheese.</title>
        <authorList>
            <consortium name="US DOE Joint Genome Institute (JGI-PGF)"/>
            <person name="Walter F."/>
            <person name="Albersmeier A."/>
            <person name="Kalinowski J."/>
            <person name="Ruckert C."/>
        </authorList>
    </citation>
    <scope>NUCLEOTIDE SEQUENCE</scope>
    <source>
        <strain evidence="3">VKM B-2555</strain>
    </source>
</reference>
<dbReference type="InterPro" id="IPR036425">
    <property type="entry name" value="MoaB/Mog-like_dom_sf"/>
</dbReference>
<keyword evidence="4" id="KW-1185">Reference proteome</keyword>
<dbReference type="InterPro" id="IPR029044">
    <property type="entry name" value="Nucleotide-diphossugar_trans"/>
</dbReference>
<evidence type="ECO:0000313" key="4">
    <source>
        <dbReference type="Proteomes" id="UP001143364"/>
    </source>
</evidence>
<accession>A0A9W6N4I4</accession>
<dbReference type="GO" id="GO:0016301">
    <property type="term" value="F:kinase activity"/>
    <property type="evidence" value="ECO:0007669"/>
    <property type="project" value="UniProtKB-KW"/>
</dbReference>
<dbReference type="InterPro" id="IPR001453">
    <property type="entry name" value="MoaB/Mog_dom"/>
</dbReference>
<evidence type="ECO:0000256" key="1">
    <source>
        <dbReference type="ARBA" id="ARBA00022842"/>
    </source>
</evidence>
<dbReference type="InterPro" id="IPR012184">
    <property type="entry name" value="Bifunc_Mopterin-bd"/>
</dbReference>
<keyword evidence="3" id="KW-0808">Transferase</keyword>
<dbReference type="Pfam" id="PF12804">
    <property type="entry name" value="NTP_transf_3"/>
    <property type="match status" value="1"/>
</dbReference>
<sequence length="535" mass="54704">MRFGAVPLDDAVGAVAAHAVRAAGFLLKKGATVTARDVAELGARGVRELVVASLEADDVPEDEAARRIASALTGAGLAAEAPFTGRVNVYAERAGLLLVNAGGVDALNLIDEDVTLATLAQHAPVAAGAMVATIKIIPFALPETVVAKAETAARAAAPVIRLAPFAPLKVGVVSTLLPGLSPKVVDKTIATLERRLAPAGARIVGELRVEHDAQALAGALARLSPAAPELVIVFGASAVTDRRDVAPMAIEALGGTVERLGMPVDPGNLLLLGRLGDVTVIGAPGCARSPKENGFDWVLNRLLAGLPMTGREMAGMGVGGLLMEIAARPQPRETPSEGKARIAGIVLAAGRSRRMGGPNKLLETVDGRPMARHAAEAAVAAGLSEVVVVVGHQREQVMAALDGLPVRFVANPDFADGLSTSLRAGLAALAPGTDAALVALGDMPRVGPDLIRRLVAAFDPAAGAHAVLPVHDGARGNPVLWGRRFFPELMAVTGDVGGRALIGPNADWVREVEIADAAPVTDVDTPEALRALRGG</sequence>
<dbReference type="PANTHER" id="PTHR43777">
    <property type="entry name" value="MOLYBDENUM COFACTOR CYTIDYLYLTRANSFERASE"/>
    <property type="match status" value="1"/>
</dbReference>
<dbReference type="InterPro" id="IPR025877">
    <property type="entry name" value="MobA-like_NTP_Trfase"/>
</dbReference>
<keyword evidence="3" id="KW-0418">Kinase</keyword>
<dbReference type="GO" id="GO:0016779">
    <property type="term" value="F:nucleotidyltransferase activity"/>
    <property type="evidence" value="ECO:0007669"/>
    <property type="project" value="UniProtKB-ARBA"/>
</dbReference>
<dbReference type="SUPFAM" id="SSF53218">
    <property type="entry name" value="Molybdenum cofactor biosynthesis proteins"/>
    <property type="match status" value="1"/>
</dbReference>
<dbReference type="PANTHER" id="PTHR43777:SF1">
    <property type="entry name" value="MOLYBDENUM COFACTOR CYTIDYLYLTRANSFERASE"/>
    <property type="match status" value="1"/>
</dbReference>
<proteinExistence type="predicted"/>
<dbReference type="SMART" id="SM00852">
    <property type="entry name" value="MoCF_biosynth"/>
    <property type="match status" value="1"/>
</dbReference>
<evidence type="ECO:0000313" key="3">
    <source>
        <dbReference type="EMBL" id="GLK78174.1"/>
    </source>
</evidence>
<feature type="domain" description="MoaB/Mog" evidence="2">
    <location>
        <begin position="171"/>
        <end position="304"/>
    </location>
</feature>
<dbReference type="SUPFAM" id="SSF53448">
    <property type="entry name" value="Nucleotide-diphospho-sugar transferases"/>
    <property type="match status" value="1"/>
</dbReference>
<dbReference type="Gene3D" id="3.40.980.10">
    <property type="entry name" value="MoaB/Mog-like domain"/>
    <property type="match status" value="1"/>
</dbReference>
<name>A0A9W6N4I4_9HYPH</name>
<dbReference type="EMBL" id="BSFK01000016">
    <property type="protein sequence ID" value="GLK78174.1"/>
    <property type="molecule type" value="Genomic_DNA"/>
</dbReference>
<keyword evidence="1" id="KW-0460">Magnesium</keyword>
<dbReference type="Proteomes" id="UP001143364">
    <property type="component" value="Unassembled WGS sequence"/>
</dbReference>
<organism evidence="3 4">
    <name type="scientific">Methylopila jiangsuensis</name>
    <dbReference type="NCBI Taxonomy" id="586230"/>
    <lineage>
        <taxon>Bacteria</taxon>
        <taxon>Pseudomonadati</taxon>
        <taxon>Pseudomonadota</taxon>
        <taxon>Alphaproteobacteria</taxon>
        <taxon>Hyphomicrobiales</taxon>
        <taxon>Methylopilaceae</taxon>
        <taxon>Methylopila</taxon>
    </lineage>
</organism>
<dbReference type="CDD" id="cd03522">
    <property type="entry name" value="MoeA_like"/>
    <property type="match status" value="1"/>
</dbReference>
<protein>
    <submittedName>
        <fullName evidence="3">4-diphosphocytidyl-2C-methyl-D-erythritol kinase</fullName>
    </submittedName>
</protein>
<dbReference type="AlphaFoldDB" id="A0A9W6N4I4"/>
<dbReference type="CDD" id="cd04182">
    <property type="entry name" value="GT_2_like_f"/>
    <property type="match status" value="1"/>
</dbReference>